<feature type="domain" description="N-acetyltransferase" evidence="1">
    <location>
        <begin position="3"/>
        <end position="153"/>
    </location>
</feature>
<name>A0A9D1LPY0_9FIRM</name>
<dbReference type="CDD" id="cd04301">
    <property type="entry name" value="NAT_SF"/>
    <property type="match status" value="1"/>
</dbReference>
<dbReference type="SUPFAM" id="SSF109604">
    <property type="entry name" value="HD-domain/PDEase-like"/>
    <property type="match status" value="1"/>
</dbReference>
<dbReference type="Proteomes" id="UP000824123">
    <property type="component" value="Unassembled WGS sequence"/>
</dbReference>
<dbReference type="Pfam" id="PF13508">
    <property type="entry name" value="Acetyltransf_7"/>
    <property type="match status" value="1"/>
</dbReference>
<dbReference type="SUPFAM" id="SSF55729">
    <property type="entry name" value="Acyl-CoA N-acyltransferases (Nat)"/>
    <property type="match status" value="1"/>
</dbReference>
<dbReference type="Pfam" id="PF01966">
    <property type="entry name" value="HD"/>
    <property type="match status" value="1"/>
</dbReference>
<evidence type="ECO:0000313" key="3">
    <source>
        <dbReference type="Proteomes" id="UP000824123"/>
    </source>
</evidence>
<dbReference type="GO" id="GO:0016747">
    <property type="term" value="F:acyltransferase activity, transferring groups other than amino-acyl groups"/>
    <property type="evidence" value="ECO:0007669"/>
    <property type="project" value="InterPro"/>
</dbReference>
<protein>
    <submittedName>
        <fullName evidence="2">GNAT family N-acetyltransferase</fullName>
    </submittedName>
</protein>
<reference evidence="2" key="2">
    <citation type="journal article" date="2021" name="PeerJ">
        <title>Extensive microbial diversity within the chicken gut microbiome revealed by metagenomics and culture.</title>
        <authorList>
            <person name="Gilroy R."/>
            <person name="Ravi A."/>
            <person name="Getino M."/>
            <person name="Pursley I."/>
            <person name="Horton D.L."/>
            <person name="Alikhan N.F."/>
            <person name="Baker D."/>
            <person name="Gharbi K."/>
            <person name="Hall N."/>
            <person name="Watson M."/>
            <person name="Adriaenssens E.M."/>
            <person name="Foster-Nyarko E."/>
            <person name="Jarju S."/>
            <person name="Secka A."/>
            <person name="Antonio M."/>
            <person name="Oren A."/>
            <person name="Chaudhuri R.R."/>
            <person name="La Ragione R."/>
            <person name="Hildebrand F."/>
            <person name="Pallen M.J."/>
        </authorList>
    </citation>
    <scope>NUCLEOTIDE SEQUENCE</scope>
    <source>
        <strain evidence="2">ChiSxjej2B14-8506</strain>
    </source>
</reference>
<sequence>MPVKLRVAIRSDVESIMRMQRAAFAAAYRRCGDMYEGLERTAARELERAIGAPGSNCYVIVHAGRDVGVVRVARCGEVARISPIFVLPEYWRRGIGARAIGYMRAMYPDAVRWTLSTMARDEANRAFYHSLGFECEGDARPLGSDVELARYALSVHAPVRRELAAYVRREVLPCYNGFDEGHDMFHALNVISAALELAREVGEDVNLAYAAAACHDLGLRYGRSEHNLHSGKLVRADARLRELLGEAALEQVARACEDHRASGSAPRELLGRIIADADRELEPRRLIYRTLSYGWAHYPELNEAQQIQRAIDHLHDKYGQLGYMRLWLNAGPMQAYRRELLTLLETPERIERICAEFVRDICGI</sequence>
<dbReference type="CDD" id="cd00077">
    <property type="entry name" value="HDc"/>
    <property type="match status" value="1"/>
</dbReference>
<comment type="caution">
    <text evidence="2">The sequence shown here is derived from an EMBL/GenBank/DDBJ whole genome shotgun (WGS) entry which is preliminary data.</text>
</comment>
<organism evidence="2 3">
    <name type="scientific">Candidatus Fimadaptatus faecigallinarum</name>
    <dbReference type="NCBI Taxonomy" id="2840814"/>
    <lineage>
        <taxon>Bacteria</taxon>
        <taxon>Bacillati</taxon>
        <taxon>Bacillota</taxon>
        <taxon>Clostridia</taxon>
        <taxon>Eubacteriales</taxon>
        <taxon>Candidatus Fimadaptatus</taxon>
    </lineage>
</organism>
<dbReference type="InterPro" id="IPR016181">
    <property type="entry name" value="Acyl_CoA_acyltransferase"/>
</dbReference>
<dbReference type="InterPro" id="IPR003607">
    <property type="entry name" value="HD/PDEase_dom"/>
</dbReference>
<evidence type="ECO:0000259" key="1">
    <source>
        <dbReference type="PROSITE" id="PS51186"/>
    </source>
</evidence>
<dbReference type="Gene3D" id="3.40.630.30">
    <property type="match status" value="1"/>
</dbReference>
<proteinExistence type="predicted"/>
<dbReference type="InterPro" id="IPR000182">
    <property type="entry name" value="GNAT_dom"/>
</dbReference>
<dbReference type="PROSITE" id="PS51186">
    <property type="entry name" value="GNAT"/>
    <property type="match status" value="1"/>
</dbReference>
<accession>A0A9D1LPY0</accession>
<reference evidence="2" key="1">
    <citation type="submission" date="2020-10" db="EMBL/GenBank/DDBJ databases">
        <authorList>
            <person name="Gilroy R."/>
        </authorList>
    </citation>
    <scope>NUCLEOTIDE SEQUENCE</scope>
    <source>
        <strain evidence="2">ChiSxjej2B14-8506</strain>
    </source>
</reference>
<dbReference type="EMBL" id="DVNK01000008">
    <property type="protein sequence ID" value="HIU45827.1"/>
    <property type="molecule type" value="Genomic_DNA"/>
</dbReference>
<evidence type="ECO:0000313" key="2">
    <source>
        <dbReference type="EMBL" id="HIU45827.1"/>
    </source>
</evidence>
<dbReference type="InterPro" id="IPR006674">
    <property type="entry name" value="HD_domain"/>
</dbReference>
<dbReference type="Gene3D" id="1.10.3210.10">
    <property type="entry name" value="Hypothetical protein af1432"/>
    <property type="match status" value="1"/>
</dbReference>
<dbReference type="AlphaFoldDB" id="A0A9D1LPY0"/>
<gene>
    <name evidence="2" type="ORF">IAC59_01040</name>
</gene>